<feature type="coiled-coil region" evidence="1">
    <location>
        <begin position="505"/>
        <end position="644"/>
    </location>
</feature>
<comment type="caution">
    <text evidence="3">The sequence shown here is derived from an EMBL/GenBank/DDBJ whole genome shotgun (WGS) entry which is preliminary data.</text>
</comment>
<feature type="coiled-coil region" evidence="1">
    <location>
        <begin position="428"/>
        <end position="476"/>
    </location>
</feature>
<dbReference type="EMBL" id="QZCE01000002">
    <property type="protein sequence ID" value="NEZ66721.1"/>
    <property type="molecule type" value="Genomic_DNA"/>
</dbReference>
<dbReference type="Pfam" id="PF12770">
    <property type="entry name" value="CHAT"/>
    <property type="match status" value="1"/>
</dbReference>
<dbReference type="Gene3D" id="3.40.50.300">
    <property type="entry name" value="P-loop containing nucleotide triphosphate hydrolases"/>
    <property type="match status" value="1"/>
</dbReference>
<gene>
    <name evidence="3" type="ORF">D0962_28850</name>
</gene>
<dbReference type="Pfam" id="PF14516">
    <property type="entry name" value="AAA_35"/>
    <property type="match status" value="1"/>
</dbReference>
<dbReference type="InterPro" id="IPR024983">
    <property type="entry name" value="CHAT_dom"/>
</dbReference>
<dbReference type="AlphaFoldDB" id="A0A6M0SFI3"/>
<reference evidence="3 4" key="1">
    <citation type="journal article" date="2020" name="Microb. Ecol.">
        <title>Ecogenomics of the Marine Benthic Filamentous Cyanobacterium Adonisia.</title>
        <authorList>
            <person name="Walter J.M."/>
            <person name="Coutinho F.H."/>
            <person name="Leomil L."/>
            <person name="Hargreaves P.I."/>
            <person name="Campeao M.E."/>
            <person name="Vieira V.V."/>
            <person name="Silva B.S."/>
            <person name="Fistarol G.O."/>
            <person name="Salomon P.S."/>
            <person name="Sawabe T."/>
            <person name="Mino S."/>
            <person name="Hosokawa M."/>
            <person name="Miyashita H."/>
            <person name="Maruyama F."/>
            <person name="van Verk M.C."/>
            <person name="Dutilh B.E."/>
            <person name="Thompson C.C."/>
            <person name="Thompson F.L."/>
        </authorList>
    </citation>
    <scope>NUCLEOTIDE SEQUENCE [LARGE SCALE GENOMIC DNA]</scope>
    <source>
        <strain evidence="3 4">CCMR0082</strain>
    </source>
</reference>
<evidence type="ECO:0000313" key="3">
    <source>
        <dbReference type="EMBL" id="NEZ66721.1"/>
    </source>
</evidence>
<evidence type="ECO:0000313" key="4">
    <source>
        <dbReference type="Proteomes" id="UP000473574"/>
    </source>
</evidence>
<protein>
    <submittedName>
        <fullName evidence="3">CHAT domain-containing protein</fullName>
    </submittedName>
</protein>
<proteinExistence type="predicted"/>
<feature type="domain" description="CHAT" evidence="2">
    <location>
        <begin position="726"/>
        <end position="1018"/>
    </location>
</feature>
<organism evidence="3 4">
    <name type="scientific">Adonisia turfae CCMR0082</name>
    <dbReference type="NCBI Taxonomy" id="2304604"/>
    <lineage>
        <taxon>Bacteria</taxon>
        <taxon>Bacillati</taxon>
        <taxon>Cyanobacteriota</taxon>
        <taxon>Adonisia</taxon>
        <taxon>Adonisia turfae</taxon>
    </lineage>
</organism>
<name>A0A6M0SFI3_9CYAN</name>
<evidence type="ECO:0000259" key="2">
    <source>
        <dbReference type="Pfam" id="PF12770"/>
    </source>
</evidence>
<dbReference type="Proteomes" id="UP000473574">
    <property type="component" value="Unassembled WGS sequence"/>
</dbReference>
<dbReference type="SUPFAM" id="SSF52540">
    <property type="entry name" value="P-loop containing nucleoside triphosphate hydrolases"/>
    <property type="match status" value="1"/>
</dbReference>
<dbReference type="InterPro" id="IPR027417">
    <property type="entry name" value="P-loop_NTPase"/>
</dbReference>
<keyword evidence="1" id="KW-0175">Coiled coil</keyword>
<accession>A0A6M0SFI3</accession>
<evidence type="ECO:0000256" key="1">
    <source>
        <dbReference type="SAM" id="Coils"/>
    </source>
</evidence>
<dbReference type="RefSeq" id="WP_163669133.1">
    <property type="nucleotide sequence ID" value="NZ_QZCE01000002.1"/>
</dbReference>
<sequence>MAAAYQYTVGGALRQDAPTYVTRQADQDLYEALKAGEYCYVFNSRQMGKSSLRVQVMQRLKMEGIACGVVEVNSIVGTGATSEQWYLGLIRRLSRSLGLTIKVLPWWRERDGLSPVQRFSEFVEDILLETIIGQIVIFVDEIDSLFRFDFNDDFFALIRSFYQERSELNHFNRLSFVLLGVATPNDLIQDKTRTSFNIGGQFIELKGFQVDEVKPLTTGLTDKVENPEAVLIEILHWTNGQPFLTQRLCQMVAESNFTLAAGSEQDLVGQLVQSRIINDWESQDVSVHLKTICDRILANEERSGRLLGLYEQIFYADILSADNSEDQIELRLSGLIRQEQNNLRVANRIYETVFNQTWIDSNLLKLRPYGAALAAWLSSGCQDEQWLLKDESLQYARTWAAGKQLNDNDRLFLDASQELSQRELHKVLLAEQQAKAILEDANQRAEARLKSAGEQLQLTELQLQEQEQKLVKASRKIGLGSIALAVMLAGAVISGTVTSIQIATANNASQENRRITDENQQLLNSNQDLLNNNESLITQNQALNEKKSQIRNDFYNSRQQIEQIDQALKEAKQKEKKALQQIQLAQTQIRQTQQQLDGLEQAKQDAESSYKEELKQKKQLELELQRQQANLVDLKNRTKLIQQAITESFDDIPNRIFQQTGQKPAIIYASLFPDDSGEEQLGLMMVSSAGYKFEQPDIENQENFLTVAEKFRRETSRPAPNDNYLEPSQKLYRWMIKPLEDDLESQNINTLIFVVDKQIRSLPFSALHDGQEFLVEKYSLAMMPGLNLTNTRYKNIKDSKVLAFGVSRPQFLPQFPRLHFVHDEVNNIQQYWQGEFYLDSEATLDKLFLKHQDAAIVHIASHGDVVSNYPELNNLEDDAFIGFWDQPLLSSQLEELDFYSFSKELLVLSSCNMGLGDEYGLAGSAIQAGFKSVLGSVNLVDDRATMLLMSEFYSHLSTGEIKAEALRQAQIKMLKEILVELLHPTDRGGIGIRQSSTQQITSKVAHPYYWASFIIVGSPW</sequence>